<proteinExistence type="predicted"/>
<comment type="caution">
    <text evidence="3">The sequence shown here is derived from an EMBL/GenBank/DDBJ whole genome shotgun (WGS) entry which is preliminary data.</text>
</comment>
<feature type="region of interest" description="Disordered" evidence="1">
    <location>
        <begin position="280"/>
        <end position="305"/>
    </location>
</feature>
<name>A0ABV8T829_9ACTN</name>
<dbReference type="Pfam" id="PF19054">
    <property type="entry name" value="DUF5753"/>
    <property type="match status" value="1"/>
</dbReference>
<dbReference type="RefSeq" id="WP_381736662.1">
    <property type="nucleotide sequence ID" value="NZ_JBHSDP010000004.1"/>
</dbReference>
<dbReference type="SUPFAM" id="SSF47413">
    <property type="entry name" value="lambda repressor-like DNA-binding domains"/>
    <property type="match status" value="1"/>
</dbReference>
<gene>
    <name evidence="3" type="ORF">ACFPC0_02080</name>
</gene>
<dbReference type="InterPro" id="IPR010982">
    <property type="entry name" value="Lambda_DNA-bd_dom_sf"/>
</dbReference>
<dbReference type="PROSITE" id="PS50943">
    <property type="entry name" value="HTH_CROC1"/>
    <property type="match status" value="1"/>
</dbReference>
<evidence type="ECO:0000313" key="4">
    <source>
        <dbReference type="Proteomes" id="UP001595824"/>
    </source>
</evidence>
<dbReference type="Gene3D" id="1.10.260.40">
    <property type="entry name" value="lambda repressor-like DNA-binding domains"/>
    <property type="match status" value="1"/>
</dbReference>
<dbReference type="EMBL" id="JBHSDP010000004">
    <property type="protein sequence ID" value="MFC4326640.1"/>
    <property type="molecule type" value="Genomic_DNA"/>
</dbReference>
<accession>A0ABV8T829</accession>
<evidence type="ECO:0000259" key="2">
    <source>
        <dbReference type="PROSITE" id="PS50943"/>
    </source>
</evidence>
<organism evidence="3 4">
    <name type="scientific">Streptomyces andamanensis</name>
    <dbReference type="NCBI Taxonomy" id="1565035"/>
    <lineage>
        <taxon>Bacteria</taxon>
        <taxon>Bacillati</taxon>
        <taxon>Actinomycetota</taxon>
        <taxon>Actinomycetes</taxon>
        <taxon>Kitasatosporales</taxon>
        <taxon>Streptomycetaceae</taxon>
        <taxon>Streptomyces</taxon>
    </lineage>
</organism>
<dbReference type="InterPro" id="IPR043917">
    <property type="entry name" value="DUF5753"/>
</dbReference>
<protein>
    <submittedName>
        <fullName evidence="3">Scr1 family TA system antitoxin-like transcriptional regulator</fullName>
    </submittedName>
</protein>
<dbReference type="Pfam" id="PF13560">
    <property type="entry name" value="HTH_31"/>
    <property type="match status" value="1"/>
</dbReference>
<feature type="domain" description="HTH cro/C1-type" evidence="2">
    <location>
        <begin position="21"/>
        <end position="55"/>
    </location>
</feature>
<dbReference type="CDD" id="cd00093">
    <property type="entry name" value="HTH_XRE"/>
    <property type="match status" value="1"/>
</dbReference>
<sequence length="305" mass="34805">MPARKDPDASTSVPSFYGAELRFKREAAGLTLEQLAEGSFRGISFLSQIERGERRMPLDLARHADQRLGTDGFFERRCEDVAKARNTGHPLYFLDVPDLEKEATSLEEWNPSVFPGLLQTQEYFRGLARHVGPLTPPEKVEERIRGRLKRAELWRRPGRPTYWGIVTESAVRNTPLRPEVMAEQLEHILDLIRSTRSVFQVVPQTAPWHPLQHGMAKIMGFADAPPLVWTEGDFNGHIVDYPSTVAEYRRRYDLLRAVALPPDASLALIEEAARTYRHEAQHGDRAELGGVAQEQLQQRRRRGLR</sequence>
<reference evidence="4" key="1">
    <citation type="journal article" date="2019" name="Int. J. Syst. Evol. Microbiol.">
        <title>The Global Catalogue of Microorganisms (GCM) 10K type strain sequencing project: providing services to taxonomists for standard genome sequencing and annotation.</title>
        <authorList>
            <consortium name="The Broad Institute Genomics Platform"/>
            <consortium name="The Broad Institute Genome Sequencing Center for Infectious Disease"/>
            <person name="Wu L."/>
            <person name="Ma J."/>
        </authorList>
    </citation>
    <scope>NUCLEOTIDE SEQUENCE [LARGE SCALE GENOMIC DNA]</scope>
    <source>
        <strain evidence="4">PCU 347</strain>
    </source>
</reference>
<dbReference type="InterPro" id="IPR001387">
    <property type="entry name" value="Cro/C1-type_HTH"/>
</dbReference>
<keyword evidence="4" id="KW-1185">Reference proteome</keyword>
<evidence type="ECO:0000256" key="1">
    <source>
        <dbReference type="SAM" id="MobiDB-lite"/>
    </source>
</evidence>
<dbReference type="Proteomes" id="UP001595824">
    <property type="component" value="Unassembled WGS sequence"/>
</dbReference>
<dbReference type="SMART" id="SM00530">
    <property type="entry name" value="HTH_XRE"/>
    <property type="match status" value="1"/>
</dbReference>
<evidence type="ECO:0000313" key="3">
    <source>
        <dbReference type="EMBL" id="MFC4326640.1"/>
    </source>
</evidence>